<evidence type="ECO:0000313" key="2">
    <source>
        <dbReference type="Proteomes" id="UP001595613"/>
    </source>
</evidence>
<protein>
    <submittedName>
        <fullName evidence="1">Major capsid protein</fullName>
    </submittedName>
</protein>
<name>A0ABV7WYV6_9HYPH</name>
<dbReference type="Pfam" id="PF19774">
    <property type="entry name" value="DUF6260"/>
    <property type="match status" value="1"/>
</dbReference>
<keyword evidence="2" id="KW-1185">Reference proteome</keyword>
<dbReference type="RefSeq" id="WP_380096125.1">
    <property type="nucleotide sequence ID" value="NZ_JBHRYD010000004.1"/>
</dbReference>
<proteinExistence type="predicted"/>
<dbReference type="Proteomes" id="UP001595613">
    <property type="component" value="Unassembled WGS sequence"/>
</dbReference>
<gene>
    <name evidence="1" type="ORF">ACFOOL_06920</name>
</gene>
<sequence length="360" mass="39855">MRYFDEQLVANSRPHRQWWAEVGAQREAFHIHEASMAELASSTGLVTNAAAVLPRDAWLEMDTITRRVMRDDEGENFMRDLMALARPVHIGKIAFGYRVSSDAGTVRRTISGKVPETVDKVEYDYRQAIVPIFNTGYGRSWREWNTMQSENFDALADDQEAHVAALRRDMAKYALDGDTTIKFEGSVGYGIRNHPNAKAINIGNLSSPAGYNIDLTSGSTTADAIDTFFTNGIGGAIRANKLAGRKVNLYVSPEIMQNFTRSFSGSAGYKPGRLIDYLRTHPNINKIEETSLLSGNEFFAFVPDATFIRPLVGMAVNTTAAVRLNPVDDYNFLVMGAMGLDIRADWNGAAGVFYSVVINN</sequence>
<accession>A0ABV7WYV6</accession>
<evidence type="ECO:0000313" key="1">
    <source>
        <dbReference type="EMBL" id="MFC3704483.1"/>
    </source>
</evidence>
<organism evidence="1 2">
    <name type="scientific">Devosia honganensis</name>
    <dbReference type="NCBI Taxonomy" id="1610527"/>
    <lineage>
        <taxon>Bacteria</taxon>
        <taxon>Pseudomonadati</taxon>
        <taxon>Pseudomonadota</taxon>
        <taxon>Alphaproteobacteria</taxon>
        <taxon>Hyphomicrobiales</taxon>
        <taxon>Devosiaceae</taxon>
        <taxon>Devosia</taxon>
    </lineage>
</organism>
<reference evidence="2" key="1">
    <citation type="journal article" date="2019" name="Int. J. Syst. Evol. Microbiol.">
        <title>The Global Catalogue of Microorganisms (GCM) 10K type strain sequencing project: providing services to taxonomists for standard genome sequencing and annotation.</title>
        <authorList>
            <consortium name="The Broad Institute Genomics Platform"/>
            <consortium name="The Broad Institute Genome Sequencing Center for Infectious Disease"/>
            <person name="Wu L."/>
            <person name="Ma J."/>
        </authorList>
    </citation>
    <scope>NUCLEOTIDE SEQUENCE [LARGE SCALE GENOMIC DNA]</scope>
    <source>
        <strain evidence="2">KCTC 42281</strain>
    </source>
</reference>
<comment type="caution">
    <text evidence="1">The sequence shown here is derived from an EMBL/GenBank/DDBJ whole genome shotgun (WGS) entry which is preliminary data.</text>
</comment>
<dbReference type="InterPro" id="IPR046227">
    <property type="entry name" value="DUF6260"/>
</dbReference>
<dbReference type="EMBL" id="JBHRYD010000004">
    <property type="protein sequence ID" value="MFC3704483.1"/>
    <property type="molecule type" value="Genomic_DNA"/>
</dbReference>